<organism evidence="2 3">
    <name type="scientific">Streptomyces thermolineatus</name>
    <dbReference type="NCBI Taxonomy" id="44033"/>
    <lineage>
        <taxon>Bacteria</taxon>
        <taxon>Bacillati</taxon>
        <taxon>Actinomycetota</taxon>
        <taxon>Actinomycetes</taxon>
        <taxon>Kitasatosporales</taxon>
        <taxon>Streptomycetaceae</taxon>
        <taxon>Streptomyces</taxon>
    </lineage>
</organism>
<dbReference type="GO" id="GO:0004519">
    <property type="term" value="F:endonuclease activity"/>
    <property type="evidence" value="ECO:0007669"/>
    <property type="project" value="UniProtKB-KW"/>
</dbReference>
<keyword evidence="2" id="KW-0378">Hydrolase</keyword>
<comment type="caution">
    <text evidence="2">The sequence shown here is derived from an EMBL/GenBank/DDBJ whole genome shotgun (WGS) entry which is preliminary data.</text>
</comment>
<dbReference type="RefSeq" id="WP_344384195.1">
    <property type="nucleotide sequence ID" value="NZ_BAAATA010000021.1"/>
</dbReference>
<dbReference type="EMBL" id="BAAATA010000021">
    <property type="protein sequence ID" value="GAA2496250.1"/>
    <property type="molecule type" value="Genomic_DNA"/>
</dbReference>
<dbReference type="PANTHER" id="PTHR35400:SF3">
    <property type="entry name" value="SLL1072 PROTEIN"/>
    <property type="match status" value="1"/>
</dbReference>
<evidence type="ECO:0000313" key="2">
    <source>
        <dbReference type="EMBL" id="GAA2496250.1"/>
    </source>
</evidence>
<dbReference type="InterPro" id="IPR008538">
    <property type="entry name" value="Uma2"/>
</dbReference>
<keyword evidence="2" id="KW-0540">Nuclease</keyword>
<dbReference type="InterPro" id="IPR012296">
    <property type="entry name" value="Nuclease_put_TT1808"/>
</dbReference>
<accession>A0ABP5ZEK3</accession>
<name>A0ABP5ZEK3_9ACTN</name>
<dbReference type="CDD" id="cd06260">
    <property type="entry name" value="DUF820-like"/>
    <property type="match status" value="1"/>
</dbReference>
<dbReference type="Gene3D" id="3.90.1570.10">
    <property type="entry name" value="tt1808, chain A"/>
    <property type="match status" value="1"/>
</dbReference>
<evidence type="ECO:0000313" key="3">
    <source>
        <dbReference type="Proteomes" id="UP001501358"/>
    </source>
</evidence>
<keyword evidence="3" id="KW-1185">Reference proteome</keyword>
<evidence type="ECO:0000259" key="1">
    <source>
        <dbReference type="Pfam" id="PF05685"/>
    </source>
</evidence>
<reference evidence="3" key="1">
    <citation type="journal article" date="2019" name="Int. J. Syst. Evol. Microbiol.">
        <title>The Global Catalogue of Microorganisms (GCM) 10K type strain sequencing project: providing services to taxonomists for standard genome sequencing and annotation.</title>
        <authorList>
            <consortium name="The Broad Institute Genomics Platform"/>
            <consortium name="The Broad Institute Genome Sequencing Center for Infectious Disease"/>
            <person name="Wu L."/>
            <person name="Ma J."/>
        </authorList>
    </citation>
    <scope>NUCLEOTIDE SEQUENCE [LARGE SCALE GENOMIC DNA]</scope>
    <source>
        <strain evidence="3">JCM 6307</strain>
    </source>
</reference>
<dbReference type="Proteomes" id="UP001501358">
    <property type="component" value="Unassembled WGS sequence"/>
</dbReference>
<gene>
    <name evidence="2" type="ORF">GCM10010406_35700</name>
</gene>
<sequence>MTAMSVTKREHVDDHDGPWTVEDVLALPEHPARARYELVDGVLMMSPAPGWAHQLASWQLTAQIKKAVASAGVPFLVAEAANVVGDSRLFIPDIVVVDRGAVDRDTVSVPLDAVLLTVEIVSPFNRAADRILKPALYAQAKVPAYWRVELEPEPAVLVHELSGDTYREAVAVTGKQGVPVAGEFTVDLDVPALLGDLGGA</sequence>
<protein>
    <submittedName>
        <fullName evidence="2">Uma2 family endonuclease</fullName>
    </submittedName>
</protein>
<dbReference type="Pfam" id="PF05685">
    <property type="entry name" value="Uma2"/>
    <property type="match status" value="1"/>
</dbReference>
<keyword evidence="2" id="KW-0255">Endonuclease</keyword>
<dbReference type="SUPFAM" id="SSF52980">
    <property type="entry name" value="Restriction endonuclease-like"/>
    <property type="match status" value="1"/>
</dbReference>
<feature type="domain" description="Putative restriction endonuclease" evidence="1">
    <location>
        <begin position="21"/>
        <end position="176"/>
    </location>
</feature>
<dbReference type="InterPro" id="IPR011335">
    <property type="entry name" value="Restrct_endonuc-II-like"/>
</dbReference>
<dbReference type="PANTHER" id="PTHR35400">
    <property type="entry name" value="SLR1083 PROTEIN"/>
    <property type="match status" value="1"/>
</dbReference>
<proteinExistence type="predicted"/>